<evidence type="ECO:0000256" key="1">
    <source>
        <dbReference type="SAM" id="MobiDB-lite"/>
    </source>
</evidence>
<evidence type="ECO:0000313" key="4">
    <source>
        <dbReference type="Proteomes" id="UP000035352"/>
    </source>
</evidence>
<accession>A0A0G3BQG7</accession>
<keyword evidence="2" id="KW-0812">Transmembrane</keyword>
<dbReference type="Proteomes" id="UP000035352">
    <property type="component" value="Chromosome"/>
</dbReference>
<gene>
    <name evidence="3" type="ORF">AAW51_4983</name>
</gene>
<feature type="compositionally biased region" description="Gly residues" evidence="1">
    <location>
        <begin position="77"/>
        <end position="87"/>
    </location>
</feature>
<protein>
    <submittedName>
        <fullName evidence="3">Integral membrane protein</fullName>
    </submittedName>
</protein>
<name>A0A0G3BQG7_9BURK</name>
<evidence type="ECO:0000256" key="2">
    <source>
        <dbReference type="SAM" id="Phobius"/>
    </source>
</evidence>
<dbReference type="AlphaFoldDB" id="A0A0G3BQG7"/>
<feature type="compositionally biased region" description="Basic and acidic residues" evidence="1">
    <location>
        <begin position="52"/>
        <end position="66"/>
    </location>
</feature>
<reference evidence="3 4" key="1">
    <citation type="submission" date="2015-05" db="EMBL/GenBank/DDBJ databases">
        <authorList>
            <person name="Tang B."/>
            <person name="Yu Y."/>
        </authorList>
    </citation>
    <scope>NUCLEOTIDE SEQUENCE [LARGE SCALE GENOMIC DNA]</scope>
    <source>
        <strain evidence="3 4">DSM 7029</strain>
    </source>
</reference>
<organism evidence="3 4">
    <name type="scientific">Caldimonas brevitalea</name>
    <dbReference type="NCBI Taxonomy" id="413882"/>
    <lineage>
        <taxon>Bacteria</taxon>
        <taxon>Pseudomonadati</taxon>
        <taxon>Pseudomonadota</taxon>
        <taxon>Betaproteobacteria</taxon>
        <taxon>Burkholderiales</taxon>
        <taxon>Sphaerotilaceae</taxon>
        <taxon>Caldimonas</taxon>
    </lineage>
</organism>
<evidence type="ECO:0000313" key="3">
    <source>
        <dbReference type="EMBL" id="AKJ31674.1"/>
    </source>
</evidence>
<keyword evidence="4" id="KW-1185">Reference proteome</keyword>
<keyword evidence="2" id="KW-1133">Transmembrane helix</keyword>
<dbReference type="KEGG" id="pbh:AAW51_4983"/>
<dbReference type="STRING" id="413882.AAW51_4983"/>
<feature type="region of interest" description="Disordered" evidence="1">
    <location>
        <begin position="46"/>
        <end position="87"/>
    </location>
</feature>
<dbReference type="PATRIC" id="fig|413882.6.peg.5198"/>
<sequence length="87" mass="8858">MTEYIVIVALIGIAAIAVYQLFGQTVRSQTAGIARELSGQDGAAALEAARNSADKAQESEVNERSLRNYNDNATRGTAGGGGGGGGE</sequence>
<feature type="transmembrane region" description="Helical" evidence="2">
    <location>
        <begin position="6"/>
        <end position="22"/>
    </location>
</feature>
<dbReference type="EMBL" id="CP011371">
    <property type="protein sequence ID" value="AKJ31674.1"/>
    <property type="molecule type" value="Genomic_DNA"/>
</dbReference>
<keyword evidence="2" id="KW-0472">Membrane</keyword>
<proteinExistence type="predicted"/>